<dbReference type="Proteomes" id="UP000660270">
    <property type="component" value="Unassembled WGS sequence"/>
</dbReference>
<dbReference type="SMART" id="SM00028">
    <property type="entry name" value="TPR"/>
    <property type="match status" value="13"/>
</dbReference>
<dbReference type="PROSITE" id="PS50005">
    <property type="entry name" value="TPR"/>
    <property type="match status" value="7"/>
</dbReference>
<accession>A0ABR8ISG9</accession>
<evidence type="ECO:0000256" key="1">
    <source>
        <dbReference type="ARBA" id="ARBA00022737"/>
    </source>
</evidence>
<sequence length="569" mass="63855">MMGTKDWKRDIGFPIFSHLSSLLLLSFYCLVLTVYSSKAAKAEQNLKDFDYWASLCSTWENAANNQKYEEALKACDNALGIQPNQSKLWLARGNVLLVFNKFQEAIASYERVVTLQPKNSEGWTQKCLALSESGQYPQAIAACETALRIDDNWGRANAAVAWNYRGIAQSKFAQTEAARLSFDWATKLNPDYSLAWTNQCLSFYQAGNYQLALRACDRALEANQFWGHYSASIGWANRGKVTQAMGLYDESLQAYNRAIASNQNNPQLWTDYGIILHKLGKYEQAQSAFETALKLNPNYTLALVHQCANFNRIGMYKDAATACETALQKGDNSWGKEGVALGWNQYGNALTGLKKYEEALATLNRAIAIKPDYASAWTNRSVTLWHQGKNDEALASNQRALELDPNSTQAWYNQGRILTSLLDSEENIIAAYNRALKGDGYVGDNSMLAEIWVNQSAVLLRMKRYKDATVAADNALVFNSKYPEAWYNRAIGFMALREYQKALDSYGRAINIDGKNANFWAGKGIALRFLQRYPDSLVALKKALELNPNHPQALINQDIVMQKIQPPIP</sequence>
<keyword evidence="2 3" id="KW-0802">TPR repeat</keyword>
<feature type="repeat" description="TPR" evidence="3">
    <location>
        <begin position="374"/>
        <end position="407"/>
    </location>
</feature>
<dbReference type="Pfam" id="PF13431">
    <property type="entry name" value="TPR_17"/>
    <property type="match status" value="1"/>
</dbReference>
<dbReference type="PANTHER" id="PTHR44943">
    <property type="entry name" value="CELLULOSE SYNTHASE OPERON PROTEIN C"/>
    <property type="match status" value="1"/>
</dbReference>
<evidence type="ECO:0000256" key="4">
    <source>
        <dbReference type="SAM" id="Phobius"/>
    </source>
</evidence>
<dbReference type="Pfam" id="PF13414">
    <property type="entry name" value="TPR_11"/>
    <property type="match status" value="1"/>
</dbReference>
<feature type="repeat" description="TPR" evidence="3">
    <location>
        <begin position="232"/>
        <end position="265"/>
    </location>
</feature>
<dbReference type="Pfam" id="PF13432">
    <property type="entry name" value="TPR_16"/>
    <property type="match status" value="1"/>
</dbReference>
<keyword evidence="6" id="KW-1185">Reference proteome</keyword>
<evidence type="ECO:0000313" key="6">
    <source>
        <dbReference type="Proteomes" id="UP000660270"/>
    </source>
</evidence>
<keyword evidence="4" id="KW-0472">Membrane</keyword>
<reference evidence="5 6" key="1">
    <citation type="journal article" date="2020" name="ISME J.">
        <title>Comparative genomics reveals insights into cyanobacterial evolution and habitat adaptation.</title>
        <authorList>
            <person name="Chen M.Y."/>
            <person name="Teng W.K."/>
            <person name="Zhao L."/>
            <person name="Hu C.X."/>
            <person name="Zhou Y.K."/>
            <person name="Han B.P."/>
            <person name="Song L.R."/>
            <person name="Shu W.S."/>
        </authorList>
    </citation>
    <scope>NUCLEOTIDE SEQUENCE [LARGE SCALE GENOMIC DNA]</scope>
    <source>
        <strain evidence="5 6">FACHB-1249</strain>
    </source>
</reference>
<comment type="caution">
    <text evidence="5">The sequence shown here is derived from an EMBL/GenBank/DDBJ whole genome shotgun (WGS) entry which is preliminary data.</text>
</comment>
<dbReference type="InterPro" id="IPR019734">
    <property type="entry name" value="TPR_rpt"/>
</dbReference>
<feature type="repeat" description="TPR" evidence="3">
    <location>
        <begin position="86"/>
        <end position="119"/>
    </location>
</feature>
<keyword evidence="4" id="KW-1133">Transmembrane helix</keyword>
<feature type="repeat" description="TPR" evidence="3">
    <location>
        <begin position="483"/>
        <end position="516"/>
    </location>
</feature>
<dbReference type="RefSeq" id="WP_190386660.1">
    <property type="nucleotide sequence ID" value="NZ_JACJTM010000022.1"/>
</dbReference>
<dbReference type="PANTHER" id="PTHR44943:SF8">
    <property type="entry name" value="TPR REPEAT-CONTAINING PROTEIN MJ0263"/>
    <property type="match status" value="1"/>
</dbReference>
<keyword evidence="4" id="KW-0812">Transmembrane</keyword>
<feature type="repeat" description="TPR" evidence="3">
    <location>
        <begin position="266"/>
        <end position="299"/>
    </location>
</feature>
<organism evidence="5 6">
    <name type="scientific">Aphanizomenon flos-aquae FACHB-1249</name>
    <dbReference type="NCBI Taxonomy" id="2692889"/>
    <lineage>
        <taxon>Bacteria</taxon>
        <taxon>Bacillati</taxon>
        <taxon>Cyanobacteriota</taxon>
        <taxon>Cyanophyceae</taxon>
        <taxon>Nostocales</taxon>
        <taxon>Aphanizomenonaceae</taxon>
        <taxon>Aphanizomenon</taxon>
    </lineage>
</organism>
<feature type="repeat" description="TPR" evidence="3">
    <location>
        <begin position="517"/>
        <end position="550"/>
    </location>
</feature>
<dbReference type="InterPro" id="IPR051685">
    <property type="entry name" value="Ycf3/AcsC/BcsC/TPR_MFPF"/>
</dbReference>
<dbReference type="GeneID" id="78218580"/>
<dbReference type="InterPro" id="IPR011990">
    <property type="entry name" value="TPR-like_helical_dom_sf"/>
</dbReference>
<dbReference type="InterPro" id="IPR002088">
    <property type="entry name" value="Prenyl_trans_a"/>
</dbReference>
<dbReference type="Pfam" id="PF01239">
    <property type="entry name" value="PPTA"/>
    <property type="match status" value="1"/>
</dbReference>
<dbReference type="Pfam" id="PF07719">
    <property type="entry name" value="TPR_2"/>
    <property type="match status" value="1"/>
</dbReference>
<dbReference type="EMBL" id="JACJTM010000022">
    <property type="protein sequence ID" value="MBD2685851.1"/>
    <property type="molecule type" value="Genomic_DNA"/>
</dbReference>
<feature type="repeat" description="TPR" evidence="3">
    <location>
        <begin position="340"/>
        <end position="373"/>
    </location>
</feature>
<evidence type="ECO:0000256" key="2">
    <source>
        <dbReference type="ARBA" id="ARBA00022803"/>
    </source>
</evidence>
<evidence type="ECO:0000313" key="5">
    <source>
        <dbReference type="EMBL" id="MBD2685851.1"/>
    </source>
</evidence>
<proteinExistence type="predicted"/>
<dbReference type="SUPFAM" id="SSF48452">
    <property type="entry name" value="TPR-like"/>
    <property type="match status" value="2"/>
</dbReference>
<dbReference type="PROSITE" id="PS50293">
    <property type="entry name" value="TPR_REGION"/>
    <property type="match status" value="1"/>
</dbReference>
<evidence type="ECO:0000256" key="3">
    <source>
        <dbReference type="PROSITE-ProRule" id="PRU00339"/>
    </source>
</evidence>
<keyword evidence="1" id="KW-0677">Repeat</keyword>
<dbReference type="InterPro" id="IPR013105">
    <property type="entry name" value="TPR_2"/>
</dbReference>
<protein>
    <submittedName>
        <fullName evidence="5">Tetratricopeptide repeat protein</fullName>
    </submittedName>
</protein>
<gene>
    <name evidence="5" type="ORF">H6G43_11610</name>
</gene>
<name>A0ABR8ISG9_APHFL</name>
<dbReference type="Pfam" id="PF14559">
    <property type="entry name" value="TPR_19"/>
    <property type="match status" value="1"/>
</dbReference>
<feature type="transmembrane region" description="Helical" evidence="4">
    <location>
        <begin position="12"/>
        <end position="35"/>
    </location>
</feature>
<dbReference type="Gene3D" id="1.25.40.10">
    <property type="entry name" value="Tetratricopeptide repeat domain"/>
    <property type="match status" value="5"/>
</dbReference>